<dbReference type="PANTHER" id="PTHR22911">
    <property type="entry name" value="ACYL-MALONYL CONDENSING ENZYME-RELATED"/>
    <property type="match status" value="1"/>
</dbReference>
<dbReference type="eggNOG" id="COG0697">
    <property type="taxonomic scope" value="Bacteria"/>
</dbReference>
<dbReference type="AlphaFoldDB" id="B9J734"/>
<feature type="domain" description="EamA" evidence="2">
    <location>
        <begin position="207"/>
        <end position="336"/>
    </location>
</feature>
<reference evidence="3 4" key="1">
    <citation type="journal article" date="2009" name="J. Bacteriol.">
        <title>Genome sequences of three Agrobacterium biovars help elucidate the evolution of multichromosome genomes in bacteria.</title>
        <authorList>
            <person name="Slater S.C."/>
            <person name="Goldman B.S."/>
            <person name="Goodner B."/>
            <person name="Setubal J.C."/>
            <person name="Farrand S.K."/>
            <person name="Nester E.W."/>
            <person name="Burr T.J."/>
            <person name="Banta L."/>
            <person name="Dickerman A.W."/>
            <person name="Paulsen I."/>
            <person name="Otten L."/>
            <person name="Suen G."/>
            <person name="Welch R."/>
            <person name="Almeida N.F."/>
            <person name="Arnold F."/>
            <person name="Burton O.T."/>
            <person name="Du Z."/>
            <person name="Ewing A."/>
            <person name="Godsy E."/>
            <person name="Heisel S."/>
            <person name="Houmiel K.L."/>
            <person name="Jhaveri J."/>
            <person name="Lu J."/>
            <person name="Miller N.M."/>
            <person name="Norton S."/>
            <person name="Chen Q."/>
            <person name="Phoolcharoen W."/>
            <person name="Ohlin V."/>
            <person name="Ondrusek D."/>
            <person name="Pride N."/>
            <person name="Stricklin S.L."/>
            <person name="Sun J."/>
            <person name="Wheeler C."/>
            <person name="Wilson L."/>
            <person name="Zhu H."/>
            <person name="Wood D.W."/>
        </authorList>
    </citation>
    <scope>NUCLEOTIDE SEQUENCE [LARGE SCALE GENOMIC DNA]</scope>
    <source>
        <strain evidence="4">K84 / ATCC BAA-868</strain>
    </source>
</reference>
<gene>
    <name evidence="3" type="ordered locus">Arad_3112</name>
</gene>
<feature type="transmembrane region" description="Helical" evidence="1">
    <location>
        <begin position="157"/>
        <end position="175"/>
    </location>
</feature>
<keyword evidence="1" id="KW-1133">Transmembrane helix</keyword>
<feature type="transmembrane region" description="Helical" evidence="1">
    <location>
        <begin position="236"/>
        <end position="254"/>
    </location>
</feature>
<name>B9J734_RHIR8</name>
<dbReference type="PANTHER" id="PTHR22911:SF135">
    <property type="entry name" value="BLR4310 PROTEIN"/>
    <property type="match status" value="1"/>
</dbReference>
<dbReference type="SUPFAM" id="SSF103481">
    <property type="entry name" value="Multidrug resistance efflux transporter EmrE"/>
    <property type="match status" value="2"/>
</dbReference>
<evidence type="ECO:0000313" key="4">
    <source>
        <dbReference type="Proteomes" id="UP000001600"/>
    </source>
</evidence>
<dbReference type="Gene3D" id="1.10.3730.20">
    <property type="match status" value="1"/>
</dbReference>
<dbReference type="InterPro" id="IPR037185">
    <property type="entry name" value="EmrE-like"/>
</dbReference>
<dbReference type="KEGG" id="ara:Arad_3112"/>
<dbReference type="STRING" id="311403.Arad_3112"/>
<evidence type="ECO:0000313" key="3">
    <source>
        <dbReference type="EMBL" id="ACM27141.1"/>
    </source>
</evidence>
<accession>B9J734</accession>
<evidence type="ECO:0000256" key="1">
    <source>
        <dbReference type="SAM" id="Phobius"/>
    </source>
</evidence>
<dbReference type="HOGENOM" id="CLU_032828_2_0_5"/>
<feature type="transmembrane region" description="Helical" evidence="1">
    <location>
        <begin position="56"/>
        <end position="79"/>
    </location>
</feature>
<dbReference type="Proteomes" id="UP000001600">
    <property type="component" value="Chromosome 1"/>
</dbReference>
<feature type="transmembrane region" description="Helical" evidence="1">
    <location>
        <begin position="184"/>
        <end position="201"/>
    </location>
</feature>
<feature type="transmembrane region" description="Helical" evidence="1">
    <location>
        <begin position="294"/>
        <end position="314"/>
    </location>
</feature>
<protein>
    <submittedName>
        <fullName evidence="3">Transporter</fullName>
    </submittedName>
</protein>
<feature type="transmembrane region" description="Helical" evidence="1">
    <location>
        <begin position="91"/>
        <end position="111"/>
    </location>
</feature>
<feature type="transmembrane region" description="Helical" evidence="1">
    <location>
        <begin position="207"/>
        <end position="229"/>
    </location>
</feature>
<dbReference type="EMBL" id="CP000628">
    <property type="protein sequence ID" value="ACM27141.1"/>
    <property type="molecule type" value="Genomic_DNA"/>
</dbReference>
<dbReference type="Pfam" id="PF00892">
    <property type="entry name" value="EamA"/>
    <property type="match status" value="2"/>
</dbReference>
<keyword evidence="1" id="KW-0812">Transmembrane</keyword>
<feature type="transmembrane region" description="Helical" evidence="1">
    <location>
        <begin position="266"/>
        <end position="287"/>
    </location>
</feature>
<dbReference type="InterPro" id="IPR000620">
    <property type="entry name" value="EamA_dom"/>
</dbReference>
<feature type="transmembrane region" description="Helical" evidence="1">
    <location>
        <begin position="320"/>
        <end position="338"/>
    </location>
</feature>
<evidence type="ECO:0000259" key="2">
    <source>
        <dbReference type="Pfam" id="PF00892"/>
    </source>
</evidence>
<organism evidence="3 4">
    <name type="scientific">Rhizobium rhizogenes (strain K84 / ATCC BAA-868)</name>
    <name type="common">Agrobacterium radiobacter</name>
    <dbReference type="NCBI Taxonomy" id="311403"/>
    <lineage>
        <taxon>Bacteria</taxon>
        <taxon>Pseudomonadati</taxon>
        <taxon>Pseudomonadota</taxon>
        <taxon>Alphaproteobacteria</taxon>
        <taxon>Hyphomicrobiales</taxon>
        <taxon>Rhizobiaceae</taxon>
        <taxon>Rhizobium/Agrobacterium group</taxon>
        <taxon>Rhizobium</taxon>
    </lineage>
</organism>
<dbReference type="GO" id="GO:0016020">
    <property type="term" value="C:membrane"/>
    <property type="evidence" value="ECO:0007669"/>
    <property type="project" value="InterPro"/>
</dbReference>
<proteinExistence type="predicted"/>
<sequence>MICQQHPPHRFETIVYFSANRNSAHFIIQLLAATRFSFPPFALLNPMTSITADSKSLAAGHSTLRGVLVAFASYAVFAFSDASIKMLHGTLPSYQVAFIGALFGFAAVPFLKRRDDNWVDMVRTSNRPLWILRFACGATGAICSIVAFTKLSMAEAFALLFLLPSFVTILSVVFLKEDVRWQRWTAVILGFIGVLIVLRPGFRELSIGHLCAAIGGLAAAIGIVINRALGAKEKRISLYGAGLFGTLIVSGLLMLSEVSMPTAWQWLFLASYGLLGAVGNVLLMTAARMVPANLVAPPQYSQMIWAIGFGYLLFNDDIDLPMALGIALIIFSGLLTLARERKRGTPLPTAVTANTQAALATAQERPET</sequence>
<keyword evidence="1" id="KW-0472">Membrane</keyword>
<feature type="domain" description="EamA" evidence="2">
    <location>
        <begin position="65"/>
        <end position="198"/>
    </location>
</feature>
<feature type="transmembrane region" description="Helical" evidence="1">
    <location>
        <begin position="131"/>
        <end position="151"/>
    </location>
</feature>